<evidence type="ECO:0000313" key="3">
    <source>
        <dbReference type="Proteomes" id="UP001320159"/>
    </source>
</evidence>
<dbReference type="EMBL" id="PGCK01000002">
    <property type="protein sequence ID" value="MCD1294114.1"/>
    <property type="molecule type" value="Genomic_DNA"/>
</dbReference>
<dbReference type="AlphaFoldDB" id="A0AAP2RBF8"/>
<dbReference type="GO" id="GO:0005524">
    <property type="term" value="F:ATP binding"/>
    <property type="evidence" value="ECO:0007669"/>
    <property type="project" value="InterPro"/>
</dbReference>
<proteinExistence type="predicted"/>
<dbReference type="Proteomes" id="UP001320159">
    <property type="component" value="Unassembled WGS sequence"/>
</dbReference>
<evidence type="ECO:0000313" key="2">
    <source>
        <dbReference type="EMBL" id="MCD1294114.1"/>
    </source>
</evidence>
<dbReference type="InterPro" id="IPR011009">
    <property type="entry name" value="Kinase-like_dom_sf"/>
</dbReference>
<feature type="domain" description="Protein kinase" evidence="1">
    <location>
        <begin position="24"/>
        <end position="340"/>
    </location>
</feature>
<sequence>MILMKIKIGKVKEDSDLYKYLKKRSLNKTMGIGSKPALYVEKLNGSHNVYRISDRKSHKKFIIKSFYEEGKSRSNMVHYLNKEYDRIKYFRDLGVGNDRYKTVKVINKNDENLFLIEEYAPGASLSTFIKKAYIEDKPEILYEKLTLLAGYLSSLHKKTGKKRRINRTAVKKEIIKHSYQAYCEKALDGEELPHIEHLLDKWLSYDPVRKAHISLVHGDATPSNFLFSENGMLAIDLERSRYRDPVQDLGTMAGELFHYATMYTKNPYNADKFIGHMYWYYAGNFDDQSGMFIDLTKRNPLYMANSMFRISRNPYISLKYKRKLGHYAMKCLSSIDRMGK</sequence>
<comment type="caution">
    <text evidence="2">The sequence shown here is derived from an EMBL/GenBank/DDBJ whole genome shotgun (WGS) entry which is preliminary data.</text>
</comment>
<accession>A0AAP2RBF8</accession>
<dbReference type="PROSITE" id="PS50011">
    <property type="entry name" value="PROTEIN_KINASE_DOM"/>
    <property type="match status" value="1"/>
</dbReference>
<name>A0AAP2RBF8_9EURY</name>
<dbReference type="Gene3D" id="3.90.1200.10">
    <property type="match status" value="1"/>
</dbReference>
<dbReference type="SUPFAM" id="SSF56112">
    <property type="entry name" value="Protein kinase-like (PK-like)"/>
    <property type="match status" value="1"/>
</dbReference>
<gene>
    <name evidence="2" type="ORF">CUJ83_03780</name>
</gene>
<dbReference type="Pfam" id="PF01636">
    <property type="entry name" value="APH"/>
    <property type="match status" value="1"/>
</dbReference>
<dbReference type="GO" id="GO:0004672">
    <property type="term" value="F:protein kinase activity"/>
    <property type="evidence" value="ECO:0007669"/>
    <property type="project" value="InterPro"/>
</dbReference>
<evidence type="ECO:0000259" key="1">
    <source>
        <dbReference type="PROSITE" id="PS50011"/>
    </source>
</evidence>
<protein>
    <submittedName>
        <fullName evidence="2">Aminoglycoside phosphotransferase</fullName>
    </submittedName>
</protein>
<dbReference type="InterPro" id="IPR002575">
    <property type="entry name" value="Aminoglycoside_PTrfase"/>
</dbReference>
<dbReference type="InterPro" id="IPR000719">
    <property type="entry name" value="Prot_kinase_dom"/>
</dbReference>
<keyword evidence="3" id="KW-1185">Reference proteome</keyword>
<organism evidence="2 3">
    <name type="scientific">Methanooceanicella nereidis</name>
    <dbReference type="NCBI Taxonomy" id="2052831"/>
    <lineage>
        <taxon>Archaea</taxon>
        <taxon>Methanobacteriati</taxon>
        <taxon>Methanobacteriota</taxon>
        <taxon>Stenosarchaea group</taxon>
        <taxon>Methanomicrobia</taxon>
        <taxon>Methanocellales</taxon>
        <taxon>Methanocellaceae</taxon>
        <taxon>Methanooceanicella</taxon>
    </lineage>
</organism>
<reference evidence="2 3" key="1">
    <citation type="submission" date="2017-11" db="EMBL/GenBank/DDBJ databases">
        <title>Isolation and Characterization of Family Methanocellaceae Species from Potential Methane Hydrate Area Offshore Southwestern Taiwan.</title>
        <authorList>
            <person name="Zhang W.-L."/>
            <person name="Chen W.-C."/>
            <person name="Lai M.-C."/>
            <person name="Chen S.-C."/>
        </authorList>
    </citation>
    <scope>NUCLEOTIDE SEQUENCE [LARGE SCALE GENOMIC DNA]</scope>
    <source>
        <strain evidence="2 3">CWC-04</strain>
    </source>
</reference>